<accession>A0ABS7ZXR7</accession>
<feature type="chain" id="PRO_5047292006" evidence="2">
    <location>
        <begin position="22"/>
        <end position="444"/>
    </location>
</feature>
<name>A0ABS7ZXR7_9FLAO</name>
<keyword evidence="2" id="KW-0732">Signal</keyword>
<keyword evidence="4" id="KW-1185">Reference proteome</keyword>
<dbReference type="RefSeq" id="WP_225686024.1">
    <property type="nucleotide sequence ID" value="NZ_JAERSE020000001.1"/>
</dbReference>
<feature type="region of interest" description="Disordered" evidence="1">
    <location>
        <begin position="34"/>
        <end position="55"/>
    </location>
</feature>
<protein>
    <submittedName>
        <fullName evidence="3">Uncharacterized protein</fullName>
    </submittedName>
</protein>
<comment type="caution">
    <text evidence="3">The sequence shown here is derived from an EMBL/GenBank/DDBJ whole genome shotgun (WGS) entry which is preliminary data.</text>
</comment>
<evidence type="ECO:0000256" key="2">
    <source>
        <dbReference type="SAM" id="SignalP"/>
    </source>
</evidence>
<reference evidence="3 4" key="1">
    <citation type="submission" date="2021-09" db="EMBL/GenBank/DDBJ databases">
        <title>Genome sequencing and assembly of Chryseobacterium sp. RG1.</title>
        <authorList>
            <person name="Chhetri G."/>
        </authorList>
    </citation>
    <scope>NUCLEOTIDE SEQUENCE [LARGE SCALE GENOMIC DNA]</scope>
    <source>
        <strain evidence="3 4">RG1</strain>
    </source>
</reference>
<proteinExistence type="predicted"/>
<sequence length="444" mass="45592">MKNKVTLLAFTMLAVIINAQVGVNTTNPQGVLHVDGKSSTATTNPTTGTPTAVQGSDDFVVTSSGSVGIGTSSPNPSAILELNVENGSKKGFLGPRVALTSYTDAATILSPASGLLVYNLGTEATFSYVGYVFWNGSEWRTLSGASLAPGIIGSITCNNAGLSPTSYITGTPYSGTLSIPYTGGNGGIYGAQTIGPVNGLTATLSAGNFVVGSGTLYYSVTGTPTVTSPTTTTFNIVVGGQTCSAIVGTGDDVKAGELVYYKANDISASIGSGGSDATTASNWLSANVDSSHSLPVIGGKLRLDGYFTGPANGAAGTVSFNPRLVNVSSSPVKFWFAALTNVDRFNGANIVLAPTGSGTTVSGGGGWVNLDNGIYSNYGSNGVTGSPSVSITNPGTANQEVLTMDINLDDKWYRVYYFINIDNNDTTTTSDDIRRLYLSVQRLY</sequence>
<evidence type="ECO:0000313" key="4">
    <source>
        <dbReference type="Proteomes" id="UP000618240"/>
    </source>
</evidence>
<dbReference type="EMBL" id="JAERSE020000001">
    <property type="protein sequence ID" value="MCA6066018.1"/>
    <property type="molecule type" value="Genomic_DNA"/>
</dbReference>
<feature type="compositionally biased region" description="Low complexity" evidence="1">
    <location>
        <begin position="40"/>
        <end position="52"/>
    </location>
</feature>
<organism evidence="3 4">
    <name type="scientific">Chryseobacterium tagetis</name>
    <dbReference type="NCBI Taxonomy" id="2801334"/>
    <lineage>
        <taxon>Bacteria</taxon>
        <taxon>Pseudomonadati</taxon>
        <taxon>Bacteroidota</taxon>
        <taxon>Flavobacteriia</taxon>
        <taxon>Flavobacteriales</taxon>
        <taxon>Weeksellaceae</taxon>
        <taxon>Chryseobacterium group</taxon>
        <taxon>Chryseobacterium</taxon>
    </lineage>
</organism>
<feature type="signal peptide" evidence="2">
    <location>
        <begin position="1"/>
        <end position="21"/>
    </location>
</feature>
<evidence type="ECO:0000256" key="1">
    <source>
        <dbReference type="SAM" id="MobiDB-lite"/>
    </source>
</evidence>
<gene>
    <name evidence="3" type="ORF">JI747_002440</name>
</gene>
<dbReference type="Proteomes" id="UP000618240">
    <property type="component" value="Unassembled WGS sequence"/>
</dbReference>
<evidence type="ECO:0000313" key="3">
    <source>
        <dbReference type="EMBL" id="MCA6066018.1"/>
    </source>
</evidence>